<proteinExistence type="predicted"/>
<feature type="compositionally biased region" description="Polar residues" evidence="1">
    <location>
        <begin position="66"/>
        <end position="75"/>
    </location>
</feature>
<feature type="region of interest" description="Disordered" evidence="1">
    <location>
        <begin position="43"/>
        <end position="75"/>
    </location>
</feature>
<sequence>MGKVKQEEPMKAEPITAIVAVEEEPIIDAEPITWSKAIVPVKEEAPRETTRESFMKKFNRIPARGGQSSQKPTDS</sequence>
<reference evidence="3" key="1">
    <citation type="submission" date="2016-06" db="EMBL/GenBank/DDBJ databases">
        <title>Parallel loss of symbiosis genes in relatives of nitrogen-fixing non-legume Parasponia.</title>
        <authorList>
            <person name="Van Velzen R."/>
            <person name="Holmer R."/>
            <person name="Bu F."/>
            <person name="Rutten L."/>
            <person name="Van Zeijl A."/>
            <person name="Liu W."/>
            <person name="Santuari L."/>
            <person name="Cao Q."/>
            <person name="Sharma T."/>
            <person name="Shen D."/>
            <person name="Roswanjaya Y."/>
            <person name="Wardhani T."/>
            <person name="Kalhor M.S."/>
            <person name="Jansen J."/>
            <person name="Van den Hoogen J."/>
            <person name="Gungor B."/>
            <person name="Hartog M."/>
            <person name="Hontelez J."/>
            <person name="Verver J."/>
            <person name="Yang W.-C."/>
            <person name="Schijlen E."/>
            <person name="Repin R."/>
            <person name="Schilthuizen M."/>
            <person name="Schranz E."/>
            <person name="Heidstra R."/>
            <person name="Miyata K."/>
            <person name="Fedorova E."/>
            <person name="Kohlen W."/>
            <person name="Bisseling T."/>
            <person name="Smit S."/>
            <person name="Geurts R."/>
        </authorList>
    </citation>
    <scope>NUCLEOTIDE SEQUENCE [LARGE SCALE GENOMIC DNA]</scope>
    <source>
        <strain evidence="3">cv. WU1-14</strain>
    </source>
</reference>
<protein>
    <submittedName>
        <fullName evidence="2">Uncharacterized protein</fullName>
    </submittedName>
</protein>
<dbReference type="EMBL" id="JXTB01000737">
    <property type="protein sequence ID" value="PON33348.1"/>
    <property type="molecule type" value="Genomic_DNA"/>
</dbReference>
<keyword evidence="3" id="KW-1185">Reference proteome</keyword>
<dbReference type="AlphaFoldDB" id="A0A2P5A9Y0"/>
<evidence type="ECO:0000313" key="2">
    <source>
        <dbReference type="EMBL" id="PON33348.1"/>
    </source>
</evidence>
<evidence type="ECO:0000256" key="1">
    <source>
        <dbReference type="SAM" id="MobiDB-lite"/>
    </source>
</evidence>
<evidence type="ECO:0000313" key="3">
    <source>
        <dbReference type="Proteomes" id="UP000237105"/>
    </source>
</evidence>
<accession>A0A2P5A9Y0</accession>
<organism evidence="2 3">
    <name type="scientific">Parasponia andersonii</name>
    <name type="common">Sponia andersonii</name>
    <dbReference type="NCBI Taxonomy" id="3476"/>
    <lineage>
        <taxon>Eukaryota</taxon>
        <taxon>Viridiplantae</taxon>
        <taxon>Streptophyta</taxon>
        <taxon>Embryophyta</taxon>
        <taxon>Tracheophyta</taxon>
        <taxon>Spermatophyta</taxon>
        <taxon>Magnoliopsida</taxon>
        <taxon>eudicotyledons</taxon>
        <taxon>Gunneridae</taxon>
        <taxon>Pentapetalae</taxon>
        <taxon>rosids</taxon>
        <taxon>fabids</taxon>
        <taxon>Rosales</taxon>
        <taxon>Cannabaceae</taxon>
        <taxon>Parasponia</taxon>
    </lineage>
</organism>
<comment type="caution">
    <text evidence="2">The sequence shown here is derived from an EMBL/GenBank/DDBJ whole genome shotgun (WGS) entry which is preliminary data.</text>
</comment>
<dbReference type="Proteomes" id="UP000237105">
    <property type="component" value="Unassembled WGS sequence"/>
</dbReference>
<name>A0A2P5A9Y0_PARAD</name>
<feature type="compositionally biased region" description="Basic and acidic residues" evidence="1">
    <location>
        <begin position="43"/>
        <end position="55"/>
    </location>
</feature>
<gene>
    <name evidence="2" type="ORF">PanWU01x14_353770</name>
</gene>